<dbReference type="KEGG" id="schk:GII14_18420"/>
<dbReference type="InterPro" id="IPR005625">
    <property type="entry name" value="PepSY-ass_TM"/>
</dbReference>
<dbReference type="AlphaFoldDB" id="A0A6G7LVY4"/>
<organism evidence="2 3">
    <name type="scientific">Shewanella chilikensis</name>
    <dbReference type="NCBI Taxonomy" id="558541"/>
    <lineage>
        <taxon>Bacteria</taxon>
        <taxon>Pseudomonadati</taxon>
        <taxon>Pseudomonadota</taxon>
        <taxon>Gammaproteobacteria</taxon>
        <taxon>Alteromonadales</taxon>
        <taxon>Shewanellaceae</taxon>
        <taxon>Shewanella</taxon>
    </lineage>
</organism>
<dbReference type="Pfam" id="PF03929">
    <property type="entry name" value="PepSY_TM"/>
    <property type="match status" value="1"/>
</dbReference>
<protein>
    <submittedName>
        <fullName evidence="2">PepSY domain-containing protein</fullName>
    </submittedName>
</protein>
<reference evidence="2 3" key="1">
    <citation type="submission" date="2019-11" db="EMBL/GenBank/DDBJ databases">
        <title>Complete Genome Sequence of Shewanella chilikensis Strain DC57, Isolated from Corroded Seal Rings at a floating production facility in Australia.</title>
        <authorList>
            <person name="Salgar-Chaparro S.J."/>
            <person name="Castillo-Villamizar G.A."/>
            <person name="Poehlein A."/>
            <person name="Daniel R."/>
            <person name="Machuca L."/>
        </authorList>
    </citation>
    <scope>NUCLEOTIDE SEQUENCE [LARGE SCALE GENOMIC DNA]</scope>
    <source>
        <strain evidence="2 3">DC57</strain>
    </source>
</reference>
<keyword evidence="1" id="KW-1133">Transmembrane helix</keyword>
<dbReference type="InterPro" id="IPR032307">
    <property type="entry name" value="PepSY_TM-like_2"/>
</dbReference>
<dbReference type="EMBL" id="CP045857">
    <property type="protein sequence ID" value="QIJ05932.1"/>
    <property type="molecule type" value="Genomic_DNA"/>
</dbReference>
<proteinExistence type="predicted"/>
<gene>
    <name evidence="2" type="ORF">GII14_18420</name>
</gene>
<dbReference type="Proteomes" id="UP000502117">
    <property type="component" value="Chromosome"/>
</dbReference>
<name>A0A6G7LVY4_9GAMM</name>
<keyword evidence="1" id="KW-0812">Transmembrane</keyword>
<feature type="transmembrane region" description="Helical" evidence="1">
    <location>
        <begin position="224"/>
        <end position="245"/>
    </location>
</feature>
<evidence type="ECO:0000256" key="1">
    <source>
        <dbReference type="SAM" id="Phobius"/>
    </source>
</evidence>
<dbReference type="RefSeq" id="WP_165565637.1">
    <property type="nucleotide sequence ID" value="NZ_CP045857.1"/>
</dbReference>
<evidence type="ECO:0000313" key="2">
    <source>
        <dbReference type="EMBL" id="QIJ05932.1"/>
    </source>
</evidence>
<dbReference type="PANTHER" id="PTHR40115">
    <property type="entry name" value="INNER MEMBRANE PROTEIN WITH PEPSY TM HELIX"/>
    <property type="match status" value="1"/>
</dbReference>
<dbReference type="PANTHER" id="PTHR40115:SF1">
    <property type="entry name" value="INNER MEMBRANE PROTEIN WITH PEPSY TM HELIX"/>
    <property type="match status" value="1"/>
</dbReference>
<keyword evidence="1" id="KW-0472">Membrane</keyword>
<sequence>MTRKHPDFRVRLLRTLRPWHKRIGISSSVLVLLLTLTGLALNHSRELNLSQGVHWQWLQDYYGIGAPEDVKVWQAQPLAGSSQGQAWITGTPLAEQTDEILAMAPFEDKWLLLTQNSLTILSQDLAVLETQTELTGLPPQINALAVEPGNVWLKTPLGQYRSDSELLDWQAATSLVTLPWIKPLEGAKIQTQQLLGDIRASRLSWHRVLQDLHSGRIFGAVGSYLMDLAAIALLLLSVSGLIIYLKQKR</sequence>
<accession>A0A6G7LVY4</accession>
<evidence type="ECO:0000313" key="3">
    <source>
        <dbReference type="Proteomes" id="UP000502117"/>
    </source>
</evidence>